<evidence type="ECO:0000313" key="6">
    <source>
        <dbReference type="EMBL" id="CCH70156.1"/>
    </source>
</evidence>
<feature type="region of interest" description="Disordered" evidence="5">
    <location>
        <begin position="311"/>
        <end position="338"/>
    </location>
</feature>
<dbReference type="InterPro" id="IPR029044">
    <property type="entry name" value="Nucleotide-diphossugar_trans"/>
</dbReference>
<evidence type="ECO:0000256" key="5">
    <source>
        <dbReference type="SAM" id="MobiDB-lite"/>
    </source>
</evidence>
<dbReference type="EMBL" id="CAIZ01000122">
    <property type="protein sequence ID" value="CCH70156.1"/>
    <property type="molecule type" value="Genomic_DNA"/>
</dbReference>
<keyword evidence="4 6" id="KW-0808">Transferase</keyword>
<dbReference type="GO" id="GO:0016757">
    <property type="term" value="F:glycosyltransferase activity"/>
    <property type="evidence" value="ECO:0007669"/>
    <property type="project" value="UniProtKB-KW"/>
</dbReference>
<dbReference type="PANTHER" id="PTHR43179">
    <property type="entry name" value="RHAMNOSYLTRANSFERASE WBBL"/>
    <property type="match status" value="1"/>
</dbReference>
<dbReference type="AlphaFoldDB" id="N0E301"/>
<evidence type="ECO:0000313" key="7">
    <source>
        <dbReference type="Proteomes" id="UP000013167"/>
    </source>
</evidence>
<sequence>MSSTRPDPTVTPDVTVVVVTWEQRELTLAALDSLAAQTIPHRVLLVDNASTDGTAEAVAIGHPEVEVLRLPTNTGFAGGMAAAIDRVDTRYTALLNNDARADPDWLAASVAVLDAQPNVAAATSKLLLDDGSPTARVNNAGVVLLDSGYGADRGLGEVDDDRFAEPVEVFGFSGGAAVLRTLAVKAVGGFDASLFMYYEDTDLSWRLRLAGWRIVYVPTAVVHHRHAASSDPASVMFARHTERNRLLLLARHAPLAYAASRTARFLLTTASLAAKKATGQVVPPDHVFDPALRLRVLGEVARLLPDTLRRRSRAAHGDRRAPTVRHWSGRDHDAGEVR</sequence>
<dbReference type="RefSeq" id="WP_010850010.1">
    <property type="nucleotide sequence ID" value="NZ_HF570956.1"/>
</dbReference>
<dbReference type="CDD" id="cd04186">
    <property type="entry name" value="GT_2_like_c"/>
    <property type="match status" value="1"/>
</dbReference>
<dbReference type="eggNOG" id="COG1216">
    <property type="taxonomic scope" value="Bacteria"/>
</dbReference>
<evidence type="ECO:0000256" key="3">
    <source>
        <dbReference type="ARBA" id="ARBA00022676"/>
    </source>
</evidence>
<organism evidence="6 7">
    <name type="scientific">Phycicoccus elongatus Lp2</name>
    <dbReference type="NCBI Taxonomy" id="1193181"/>
    <lineage>
        <taxon>Bacteria</taxon>
        <taxon>Bacillati</taxon>
        <taxon>Actinomycetota</taxon>
        <taxon>Actinomycetes</taxon>
        <taxon>Micrococcales</taxon>
        <taxon>Intrasporangiaceae</taxon>
        <taxon>Phycicoccus</taxon>
    </lineage>
</organism>
<gene>
    <name evidence="6" type="ORF">BN10_520057</name>
</gene>
<dbReference type="STRING" id="1193181.BN10_520057"/>
<dbReference type="Proteomes" id="UP000013167">
    <property type="component" value="Unassembled WGS sequence"/>
</dbReference>
<comment type="caution">
    <text evidence="6">The sequence shown here is derived from an EMBL/GenBank/DDBJ whole genome shotgun (WGS) entry which is preliminary data.</text>
</comment>
<dbReference type="PANTHER" id="PTHR43179:SF12">
    <property type="entry name" value="GALACTOFURANOSYLTRANSFERASE GLFT2"/>
    <property type="match status" value="1"/>
</dbReference>
<dbReference type="Pfam" id="PF13641">
    <property type="entry name" value="Glyco_tranf_2_3"/>
    <property type="match status" value="1"/>
</dbReference>
<dbReference type="Gene3D" id="3.90.550.10">
    <property type="entry name" value="Spore Coat Polysaccharide Biosynthesis Protein SpsA, Chain A"/>
    <property type="match status" value="1"/>
</dbReference>
<dbReference type="SUPFAM" id="SSF53448">
    <property type="entry name" value="Nucleotide-diphospho-sugar transferases"/>
    <property type="match status" value="1"/>
</dbReference>
<proteinExistence type="inferred from homology"/>
<name>N0E301_9MICO</name>
<comment type="pathway">
    <text evidence="1">Cell wall biogenesis; cell wall polysaccharide biosynthesis.</text>
</comment>
<evidence type="ECO:0000256" key="4">
    <source>
        <dbReference type="ARBA" id="ARBA00022679"/>
    </source>
</evidence>
<accession>N0E301</accession>
<protein>
    <submittedName>
        <fullName evidence="6">Glycosyl transferase</fullName>
    </submittedName>
</protein>
<dbReference type="HOGENOM" id="CLU_023845_4_0_11"/>
<keyword evidence="3" id="KW-0328">Glycosyltransferase</keyword>
<feature type="compositionally biased region" description="Basic and acidic residues" evidence="5">
    <location>
        <begin position="328"/>
        <end position="338"/>
    </location>
</feature>
<comment type="similarity">
    <text evidence="2">Belongs to the glycosyltransferase 2 family.</text>
</comment>
<evidence type="ECO:0000256" key="2">
    <source>
        <dbReference type="ARBA" id="ARBA00006739"/>
    </source>
</evidence>
<keyword evidence="7" id="KW-1185">Reference proteome</keyword>
<reference evidence="6 7" key="1">
    <citation type="journal article" date="2013" name="ISME J.">
        <title>A metabolic model for members of the genus Tetrasphaera involved in enhanced biological phosphorus removal.</title>
        <authorList>
            <person name="Kristiansen R."/>
            <person name="Nguyen H.T.T."/>
            <person name="Saunders A.M."/>
            <person name="Nielsen J.L."/>
            <person name="Wimmer R."/>
            <person name="Le V.Q."/>
            <person name="McIlroy S.J."/>
            <person name="Petrovski S."/>
            <person name="Seviour R.J."/>
            <person name="Calteau A."/>
            <person name="Nielsen K.L."/>
            <person name="Nielsen P.H."/>
        </authorList>
    </citation>
    <scope>NUCLEOTIDE SEQUENCE [LARGE SCALE GENOMIC DNA]</scope>
    <source>
        <strain evidence="6 7">Lp2</strain>
    </source>
</reference>
<evidence type="ECO:0000256" key="1">
    <source>
        <dbReference type="ARBA" id="ARBA00004776"/>
    </source>
</evidence>